<gene>
    <name evidence="3" type="ORF">AMOR_05040</name>
</gene>
<dbReference type="Proteomes" id="UP001162891">
    <property type="component" value="Chromosome"/>
</dbReference>
<protein>
    <recommendedName>
        <fullName evidence="5">Alpha/beta hydrolase</fullName>
    </recommendedName>
</protein>
<organism evidence="3 4">
    <name type="scientific">Anaeromyxobacter oryzae</name>
    <dbReference type="NCBI Taxonomy" id="2918170"/>
    <lineage>
        <taxon>Bacteria</taxon>
        <taxon>Pseudomonadati</taxon>
        <taxon>Myxococcota</taxon>
        <taxon>Myxococcia</taxon>
        <taxon>Myxococcales</taxon>
        <taxon>Cystobacterineae</taxon>
        <taxon>Anaeromyxobacteraceae</taxon>
        <taxon>Anaeromyxobacter</taxon>
    </lineage>
</organism>
<proteinExistence type="predicted"/>
<dbReference type="InterPro" id="IPR029058">
    <property type="entry name" value="AB_hydrolase_fold"/>
</dbReference>
<accession>A0ABM7WPX2</accession>
<keyword evidence="2" id="KW-0812">Transmembrane</keyword>
<sequence length="337" mass="36382">MRSAARIVSVVAIAVLLVVTLVVVRLRLEDPFATLPRAPPAALVAEREAWAERWRDRTLVHVTLDGGAVGPVRFVVSLPEPLPETPLPVVVVLGGLRGGSNAIRELGEVAGDAGPNAIVGFDWPFPDREPGLLEIVLESPAWRRNALSVPGQVDVLLRWAADRPWADRGRVSLLGFSLGGFVVPAAQWLVERRGENIGWTVIAYAGAPIGDVIARHPKVKPRWLAGALGAASDLLLRPVEPSFYLPELHGRFLLLGGRTDRLIALAAAERMRRLTPQPNTVRFMEGDHMGVGAGKQALLREVIASTRAWLLQEGAIEPPRARADGPAPQPGRSPSLR</sequence>
<dbReference type="Gene3D" id="3.40.50.1820">
    <property type="entry name" value="alpha/beta hydrolase"/>
    <property type="match status" value="1"/>
</dbReference>
<feature type="transmembrane region" description="Helical" evidence="2">
    <location>
        <begin position="6"/>
        <end position="28"/>
    </location>
</feature>
<evidence type="ECO:0000313" key="3">
    <source>
        <dbReference type="EMBL" id="BDG01508.1"/>
    </source>
</evidence>
<feature type="region of interest" description="Disordered" evidence="1">
    <location>
        <begin position="315"/>
        <end position="337"/>
    </location>
</feature>
<dbReference type="RefSeq" id="WP_248358103.1">
    <property type="nucleotide sequence ID" value="NZ_AP025591.1"/>
</dbReference>
<keyword evidence="4" id="KW-1185">Reference proteome</keyword>
<keyword evidence="2" id="KW-0472">Membrane</keyword>
<evidence type="ECO:0008006" key="5">
    <source>
        <dbReference type="Google" id="ProtNLM"/>
    </source>
</evidence>
<evidence type="ECO:0000256" key="1">
    <source>
        <dbReference type="SAM" id="MobiDB-lite"/>
    </source>
</evidence>
<evidence type="ECO:0000256" key="2">
    <source>
        <dbReference type="SAM" id="Phobius"/>
    </source>
</evidence>
<evidence type="ECO:0000313" key="4">
    <source>
        <dbReference type="Proteomes" id="UP001162891"/>
    </source>
</evidence>
<reference evidence="4" key="1">
    <citation type="journal article" date="2022" name="Int. J. Syst. Evol. Microbiol.">
        <title>Anaeromyxobacter oryzae sp. nov., Anaeromyxobacter diazotrophicus sp. nov. and Anaeromyxobacter paludicola sp. nov., isolated from paddy soils.</title>
        <authorList>
            <person name="Itoh H."/>
            <person name="Xu Z."/>
            <person name="Mise K."/>
            <person name="Masuda Y."/>
            <person name="Ushijima N."/>
            <person name="Hayakawa C."/>
            <person name="Shiratori Y."/>
            <person name="Senoo K."/>
        </authorList>
    </citation>
    <scope>NUCLEOTIDE SEQUENCE [LARGE SCALE GENOMIC DNA]</scope>
    <source>
        <strain evidence="4">Red232</strain>
    </source>
</reference>
<name>A0ABM7WPX2_9BACT</name>
<dbReference type="EMBL" id="AP025591">
    <property type="protein sequence ID" value="BDG01508.1"/>
    <property type="molecule type" value="Genomic_DNA"/>
</dbReference>
<dbReference type="SUPFAM" id="SSF53474">
    <property type="entry name" value="alpha/beta-Hydrolases"/>
    <property type="match status" value="1"/>
</dbReference>
<keyword evidence="2" id="KW-1133">Transmembrane helix</keyword>